<protein>
    <submittedName>
        <fullName evidence="2">Uncharacterized protein</fullName>
    </submittedName>
</protein>
<organism evidence="2 5">
    <name type="scientific">Adineta steineri</name>
    <dbReference type="NCBI Taxonomy" id="433720"/>
    <lineage>
        <taxon>Eukaryota</taxon>
        <taxon>Metazoa</taxon>
        <taxon>Spiralia</taxon>
        <taxon>Gnathifera</taxon>
        <taxon>Rotifera</taxon>
        <taxon>Eurotatoria</taxon>
        <taxon>Bdelloidea</taxon>
        <taxon>Adinetida</taxon>
        <taxon>Adinetidae</taxon>
        <taxon>Adineta</taxon>
    </lineage>
</organism>
<dbReference type="EMBL" id="CAJNOM010003792">
    <property type="protein sequence ID" value="CAF1649381.1"/>
    <property type="molecule type" value="Genomic_DNA"/>
</dbReference>
<sequence length="577" mass="66557">MDNDNSLSKSAKKQQEIFNNLLRKLYDKSIEGLTKTRHEVNDLQRRHAWYHSNLIQIQSLKSKISSIQEEYDSNITNILNEITKQKQYAKEILLNALDQLESAVNTEQIKTSIHSLIHHIDFLVENISKHVHLISIFSSIGLGGIIAMIFAAFAGSSFISFATLGFGTVASGVGSEILFKEKLKELDTKLLNDIGKVENQKNQQIEKLNEYFQNFESKLLSCNKNQQTSFINIIWYDKQIKNIFNQNCIQILRNEFSKENYCITESDNENQLIKLITSNVENNLILITSGSSGQEILSQIGYYFHIKGIIIYCKAVQYHKTWAKQYITLKLQSYNYYLSTKQNGFIIQKFSDIRSDINYHKDIMIQLNTLLKAKNIYPNGIPYHFQLDNLLKCAEKFVDALKTSSPEETIIRLYTSSTPSYYKVVNDILNLLDEELIKLIGDYIKALRYSLIKYSDKSKRIPENKNIKLYRGLCLKDENNFQEFKRKFQVNDIIIFPAFSSTSLNKNCAEIFAGEKGVLLNITADCTQINKPKSIYELSSFKSEDEVLLNCFNMLTVNKITNINDSFMSYECTLQLL</sequence>
<keyword evidence="1" id="KW-0812">Transmembrane</keyword>
<comment type="caution">
    <text evidence="2">The sequence shown here is derived from an EMBL/GenBank/DDBJ whole genome shotgun (WGS) entry which is preliminary data.</text>
</comment>
<evidence type="ECO:0000313" key="4">
    <source>
        <dbReference type="Proteomes" id="UP000663832"/>
    </source>
</evidence>
<dbReference type="PROSITE" id="PS51996">
    <property type="entry name" value="TR_MART"/>
    <property type="match status" value="1"/>
</dbReference>
<dbReference type="AlphaFoldDB" id="A0A815UMZ1"/>
<keyword evidence="4" id="KW-1185">Reference proteome</keyword>
<accession>A0A815UMZ1</accession>
<gene>
    <name evidence="2" type="ORF">BJG266_LOCUS44126</name>
    <name evidence="3" type="ORF">QVE165_LOCUS61071</name>
</gene>
<evidence type="ECO:0000256" key="1">
    <source>
        <dbReference type="SAM" id="Phobius"/>
    </source>
</evidence>
<keyword evidence="1" id="KW-1133">Transmembrane helix</keyword>
<dbReference type="EMBL" id="CAJNOI010003438">
    <property type="protein sequence ID" value="CAF1518268.1"/>
    <property type="molecule type" value="Genomic_DNA"/>
</dbReference>
<proteinExistence type="predicted"/>
<evidence type="ECO:0000313" key="2">
    <source>
        <dbReference type="EMBL" id="CAF1518268.1"/>
    </source>
</evidence>
<reference evidence="2" key="1">
    <citation type="submission" date="2021-02" db="EMBL/GenBank/DDBJ databases">
        <authorList>
            <person name="Nowell W R."/>
        </authorList>
    </citation>
    <scope>NUCLEOTIDE SEQUENCE</scope>
</reference>
<evidence type="ECO:0000313" key="3">
    <source>
        <dbReference type="EMBL" id="CAF1649381.1"/>
    </source>
</evidence>
<dbReference type="SUPFAM" id="SSF56399">
    <property type="entry name" value="ADP-ribosylation"/>
    <property type="match status" value="1"/>
</dbReference>
<dbReference type="Proteomes" id="UP000663877">
    <property type="component" value="Unassembled WGS sequence"/>
</dbReference>
<dbReference type="Gene3D" id="3.90.176.10">
    <property type="entry name" value="Toxin ADP-ribosyltransferase, Chain A, domain 1"/>
    <property type="match status" value="1"/>
</dbReference>
<keyword evidence="1" id="KW-0472">Membrane</keyword>
<feature type="transmembrane region" description="Helical" evidence="1">
    <location>
        <begin position="133"/>
        <end position="153"/>
    </location>
</feature>
<dbReference type="Proteomes" id="UP000663832">
    <property type="component" value="Unassembled WGS sequence"/>
</dbReference>
<evidence type="ECO:0000313" key="5">
    <source>
        <dbReference type="Proteomes" id="UP000663877"/>
    </source>
</evidence>
<dbReference type="OrthoDB" id="10049342at2759"/>
<name>A0A815UMZ1_9BILA</name>